<name>A0A7X0JID1_9HYPH</name>
<keyword evidence="3 6" id="KW-0812">Transmembrane</keyword>
<keyword evidence="5 6" id="KW-0472">Membrane</keyword>
<evidence type="ECO:0000256" key="4">
    <source>
        <dbReference type="ARBA" id="ARBA00022989"/>
    </source>
</evidence>
<feature type="domain" description="EamA" evidence="7">
    <location>
        <begin position="4"/>
        <end position="137"/>
    </location>
</feature>
<dbReference type="EMBL" id="JACHBU010000001">
    <property type="protein sequence ID" value="MBB6507342.1"/>
    <property type="molecule type" value="Genomic_DNA"/>
</dbReference>
<comment type="subcellular location">
    <subcellularLocation>
        <location evidence="1">Membrane</location>
        <topology evidence="1">Multi-pass membrane protein</topology>
    </subcellularLocation>
</comment>
<dbReference type="InterPro" id="IPR000620">
    <property type="entry name" value="EamA_dom"/>
</dbReference>
<evidence type="ECO:0000256" key="6">
    <source>
        <dbReference type="SAM" id="Phobius"/>
    </source>
</evidence>
<feature type="transmembrane region" description="Helical" evidence="6">
    <location>
        <begin position="183"/>
        <end position="201"/>
    </location>
</feature>
<dbReference type="AlphaFoldDB" id="A0A7X0JID1"/>
<dbReference type="GO" id="GO:0016020">
    <property type="term" value="C:membrane"/>
    <property type="evidence" value="ECO:0007669"/>
    <property type="project" value="UniProtKB-SubCell"/>
</dbReference>
<dbReference type="PANTHER" id="PTHR32322:SF2">
    <property type="entry name" value="EAMA DOMAIN-CONTAINING PROTEIN"/>
    <property type="match status" value="1"/>
</dbReference>
<evidence type="ECO:0000259" key="7">
    <source>
        <dbReference type="Pfam" id="PF00892"/>
    </source>
</evidence>
<feature type="transmembrane region" description="Helical" evidence="6">
    <location>
        <begin position="121"/>
        <end position="140"/>
    </location>
</feature>
<dbReference type="Pfam" id="PF00892">
    <property type="entry name" value="EamA"/>
    <property type="match status" value="2"/>
</dbReference>
<feature type="transmembrane region" description="Helical" evidence="6">
    <location>
        <begin position="271"/>
        <end position="290"/>
    </location>
</feature>
<keyword evidence="4 6" id="KW-1133">Transmembrane helix</keyword>
<feature type="domain" description="EamA" evidence="7">
    <location>
        <begin position="153"/>
        <end position="286"/>
    </location>
</feature>
<dbReference type="RefSeq" id="WP_184653817.1">
    <property type="nucleotide sequence ID" value="NZ_JACHBU010000001.1"/>
</dbReference>
<evidence type="ECO:0000256" key="3">
    <source>
        <dbReference type="ARBA" id="ARBA00022692"/>
    </source>
</evidence>
<organism evidence="8 9">
    <name type="scientific">Rhizobium soli</name>
    <dbReference type="NCBI Taxonomy" id="424798"/>
    <lineage>
        <taxon>Bacteria</taxon>
        <taxon>Pseudomonadati</taxon>
        <taxon>Pseudomonadota</taxon>
        <taxon>Alphaproteobacteria</taxon>
        <taxon>Hyphomicrobiales</taxon>
        <taxon>Rhizobiaceae</taxon>
        <taxon>Rhizobium/Agrobacterium group</taxon>
        <taxon>Rhizobium</taxon>
    </lineage>
</organism>
<accession>A0A7X0JID1</accession>
<reference evidence="8 9" key="1">
    <citation type="submission" date="2020-08" db="EMBL/GenBank/DDBJ databases">
        <title>The Agave Microbiome: Exploring the role of microbial communities in plant adaptations to desert environments.</title>
        <authorList>
            <person name="Partida-Martinez L.P."/>
        </authorList>
    </citation>
    <scope>NUCLEOTIDE SEQUENCE [LARGE SCALE GENOMIC DNA]</scope>
    <source>
        <strain evidence="8 9">AS3.12</strain>
    </source>
</reference>
<dbReference type="PANTHER" id="PTHR32322">
    <property type="entry name" value="INNER MEMBRANE TRANSPORTER"/>
    <property type="match status" value="1"/>
</dbReference>
<feature type="transmembrane region" description="Helical" evidence="6">
    <location>
        <begin position="64"/>
        <end position="87"/>
    </location>
</feature>
<comment type="caution">
    <text evidence="8">The sequence shown here is derived from an EMBL/GenBank/DDBJ whole genome shotgun (WGS) entry which is preliminary data.</text>
</comment>
<dbReference type="SUPFAM" id="SSF103481">
    <property type="entry name" value="Multidrug resistance efflux transporter EmrE"/>
    <property type="match status" value="2"/>
</dbReference>
<evidence type="ECO:0000256" key="1">
    <source>
        <dbReference type="ARBA" id="ARBA00004141"/>
    </source>
</evidence>
<comment type="similarity">
    <text evidence="2">Belongs to the EamA transporter family.</text>
</comment>
<proteinExistence type="inferred from homology"/>
<evidence type="ECO:0000256" key="2">
    <source>
        <dbReference type="ARBA" id="ARBA00007362"/>
    </source>
</evidence>
<keyword evidence="9" id="KW-1185">Reference proteome</keyword>
<sequence length="295" mass="32279">MYRRAYIFLIVATLCWGGNAVAGKLAIGHISPMLLTFWRWAFATVIIFAISIPDLRRDWPVIRLNLPLLAFLGLVGYVVFNAALYTAVNYTTAINVTVEQTLIPVLIFLFNFVLFRMKVSWLQIVGFALTLMGGLLTAAHGDLSTIVTLSVNFGDAVMMIAIVAYAVYTVALRFRPAISWRSLMAIPALFALLGSIPAAAWEYSADRMIWPDANGWIIAVYTAVFASLIAQVLYIRGVEEIGANRAGLFINLVPVFGTLLSVIVLGENLQAFHIVALVLALGGIAIAEWGKPAQR</sequence>
<dbReference type="InterPro" id="IPR050638">
    <property type="entry name" value="AA-Vitamin_Transporters"/>
</dbReference>
<evidence type="ECO:0000313" key="8">
    <source>
        <dbReference type="EMBL" id="MBB6507342.1"/>
    </source>
</evidence>
<dbReference type="Proteomes" id="UP000585437">
    <property type="component" value="Unassembled WGS sequence"/>
</dbReference>
<feature type="transmembrane region" description="Helical" evidence="6">
    <location>
        <begin position="32"/>
        <end position="52"/>
    </location>
</feature>
<gene>
    <name evidence="8" type="ORF">F4695_000661</name>
</gene>
<dbReference type="InterPro" id="IPR037185">
    <property type="entry name" value="EmrE-like"/>
</dbReference>
<feature type="transmembrane region" description="Helical" evidence="6">
    <location>
        <begin position="93"/>
        <end position="114"/>
    </location>
</feature>
<feature type="transmembrane region" description="Helical" evidence="6">
    <location>
        <begin position="213"/>
        <end position="234"/>
    </location>
</feature>
<evidence type="ECO:0000313" key="9">
    <source>
        <dbReference type="Proteomes" id="UP000585437"/>
    </source>
</evidence>
<evidence type="ECO:0000256" key="5">
    <source>
        <dbReference type="ARBA" id="ARBA00023136"/>
    </source>
</evidence>
<protein>
    <submittedName>
        <fullName evidence="8">Drug/metabolite transporter (DMT)-like permease</fullName>
    </submittedName>
</protein>
<feature type="transmembrane region" description="Helical" evidence="6">
    <location>
        <begin position="146"/>
        <end position="171"/>
    </location>
</feature>
<feature type="transmembrane region" description="Helical" evidence="6">
    <location>
        <begin position="246"/>
        <end position="265"/>
    </location>
</feature>